<dbReference type="CDD" id="cd06261">
    <property type="entry name" value="TM_PBP2"/>
    <property type="match status" value="1"/>
</dbReference>
<dbReference type="RefSeq" id="WP_119277487.1">
    <property type="nucleotide sequence ID" value="NZ_QWLA01000029.1"/>
</dbReference>
<evidence type="ECO:0000313" key="8">
    <source>
        <dbReference type="Proteomes" id="UP000265341"/>
    </source>
</evidence>
<name>A0A399EP41_9DEIN</name>
<sequence>MRSERYIPYLLVLPSVIFLLFLFAWPLVEALLLSIRGSEGWTLEHFQRMAADLYFKDAVKYTVLLAVVVVPLQVILALCMAMLLGGISKGRDLFLYVWTIPLGISDLAAGIAWLAIFTERGYLNSFLQALGLIQEPRLWLSYETPAMLFLAVVAAEVWRATAIVLVILVAGLQLIPKEYNEAAEVFGATPWRRFWKVTLPLLMPSLQVALILRTILALEVFAVVVALGGRNLPVLAGEAYFWYNAYQNPGVAAAYSVLILGISVLATLLYLRLMRPRQEVAA</sequence>
<dbReference type="SUPFAM" id="SSF161098">
    <property type="entry name" value="MetI-like"/>
    <property type="match status" value="1"/>
</dbReference>
<keyword evidence="5" id="KW-0813">Transport</keyword>
<dbReference type="GO" id="GO:0055085">
    <property type="term" value="P:transmembrane transport"/>
    <property type="evidence" value="ECO:0007669"/>
    <property type="project" value="InterPro"/>
</dbReference>
<dbReference type="Gene3D" id="1.10.3720.10">
    <property type="entry name" value="MetI-like"/>
    <property type="match status" value="1"/>
</dbReference>
<accession>A0A399EP41</accession>
<feature type="domain" description="ABC transmembrane type-1" evidence="6">
    <location>
        <begin position="59"/>
        <end position="270"/>
    </location>
</feature>
<dbReference type="GO" id="GO:0005886">
    <property type="term" value="C:plasma membrane"/>
    <property type="evidence" value="ECO:0007669"/>
    <property type="project" value="UniProtKB-SubCell"/>
</dbReference>
<dbReference type="PANTHER" id="PTHR43759">
    <property type="entry name" value="TREHALOSE TRANSPORT SYSTEM PERMEASE PROTEIN SUGA"/>
    <property type="match status" value="1"/>
</dbReference>
<dbReference type="InterPro" id="IPR035906">
    <property type="entry name" value="MetI-like_sf"/>
</dbReference>
<dbReference type="OrthoDB" id="9808619at2"/>
<feature type="transmembrane region" description="Helical" evidence="5">
    <location>
        <begin position="93"/>
        <end position="116"/>
    </location>
</feature>
<feature type="transmembrane region" description="Helical" evidence="5">
    <location>
        <begin position="252"/>
        <end position="271"/>
    </location>
</feature>
<dbReference type="InterPro" id="IPR052730">
    <property type="entry name" value="Sugar_ABC_transporter"/>
</dbReference>
<evidence type="ECO:0000256" key="4">
    <source>
        <dbReference type="ARBA" id="ARBA00023136"/>
    </source>
</evidence>
<evidence type="ECO:0000259" key="6">
    <source>
        <dbReference type="PROSITE" id="PS50928"/>
    </source>
</evidence>
<evidence type="ECO:0000256" key="5">
    <source>
        <dbReference type="RuleBase" id="RU363032"/>
    </source>
</evidence>
<gene>
    <name evidence="7" type="primary">sugA_3</name>
    <name evidence="7" type="ORF">Mrose_01770</name>
</gene>
<dbReference type="PROSITE" id="PS50928">
    <property type="entry name" value="ABC_TM1"/>
    <property type="match status" value="1"/>
</dbReference>
<dbReference type="Proteomes" id="UP000265341">
    <property type="component" value="Unassembled WGS sequence"/>
</dbReference>
<dbReference type="InterPro" id="IPR000515">
    <property type="entry name" value="MetI-like"/>
</dbReference>
<feature type="transmembrane region" description="Helical" evidence="5">
    <location>
        <begin position="7"/>
        <end position="28"/>
    </location>
</feature>
<keyword evidence="8" id="KW-1185">Reference proteome</keyword>
<keyword evidence="3 5" id="KW-1133">Transmembrane helix</keyword>
<dbReference type="Pfam" id="PF00528">
    <property type="entry name" value="BPD_transp_1"/>
    <property type="match status" value="1"/>
</dbReference>
<organism evidence="7 8">
    <name type="scientific">Calidithermus roseus</name>
    <dbReference type="NCBI Taxonomy" id="1644118"/>
    <lineage>
        <taxon>Bacteria</taxon>
        <taxon>Thermotogati</taxon>
        <taxon>Deinococcota</taxon>
        <taxon>Deinococci</taxon>
        <taxon>Thermales</taxon>
        <taxon>Thermaceae</taxon>
        <taxon>Calidithermus</taxon>
    </lineage>
</organism>
<keyword evidence="4 5" id="KW-0472">Membrane</keyword>
<feature type="transmembrane region" description="Helical" evidence="5">
    <location>
        <begin position="63"/>
        <end position="86"/>
    </location>
</feature>
<evidence type="ECO:0000256" key="1">
    <source>
        <dbReference type="ARBA" id="ARBA00004141"/>
    </source>
</evidence>
<dbReference type="EMBL" id="QWLA01000029">
    <property type="protein sequence ID" value="RIH86484.1"/>
    <property type="molecule type" value="Genomic_DNA"/>
</dbReference>
<comment type="subcellular location">
    <subcellularLocation>
        <location evidence="5">Cell membrane</location>
        <topology evidence="5">Multi-pass membrane protein</topology>
    </subcellularLocation>
    <subcellularLocation>
        <location evidence="1">Membrane</location>
        <topology evidence="1">Multi-pass membrane protein</topology>
    </subcellularLocation>
</comment>
<evidence type="ECO:0000256" key="3">
    <source>
        <dbReference type="ARBA" id="ARBA00022989"/>
    </source>
</evidence>
<keyword evidence="2 5" id="KW-0812">Transmembrane</keyword>
<dbReference type="AlphaFoldDB" id="A0A399EP41"/>
<reference evidence="7 8" key="1">
    <citation type="submission" date="2018-08" db="EMBL/GenBank/DDBJ databases">
        <title>Meiothermus roseus NBRC 110900 genome sequencing project.</title>
        <authorList>
            <person name="Da Costa M.S."/>
            <person name="Albuquerque L."/>
            <person name="Raposo P."/>
            <person name="Froufe H.J.C."/>
            <person name="Barroso C.S."/>
            <person name="Egas C."/>
        </authorList>
    </citation>
    <scope>NUCLEOTIDE SEQUENCE [LARGE SCALE GENOMIC DNA]</scope>
    <source>
        <strain evidence="7 8">NBRC 110900</strain>
    </source>
</reference>
<evidence type="ECO:0000256" key="2">
    <source>
        <dbReference type="ARBA" id="ARBA00022692"/>
    </source>
</evidence>
<protein>
    <submittedName>
        <fullName evidence="7">Trehalose transport system permease protein SugA</fullName>
    </submittedName>
</protein>
<feature type="transmembrane region" description="Helical" evidence="5">
    <location>
        <begin position="146"/>
        <end position="170"/>
    </location>
</feature>
<dbReference type="PANTHER" id="PTHR43759:SF1">
    <property type="entry name" value="GLUCOSE IMPORT SYSTEM PERMEASE PROTEIN GLCT"/>
    <property type="match status" value="1"/>
</dbReference>
<feature type="transmembrane region" description="Helical" evidence="5">
    <location>
        <begin position="210"/>
        <end position="232"/>
    </location>
</feature>
<evidence type="ECO:0000313" key="7">
    <source>
        <dbReference type="EMBL" id="RIH86484.1"/>
    </source>
</evidence>
<comment type="similarity">
    <text evidence="5">Belongs to the binding-protein-dependent transport system permease family.</text>
</comment>
<proteinExistence type="inferred from homology"/>
<comment type="caution">
    <text evidence="7">The sequence shown here is derived from an EMBL/GenBank/DDBJ whole genome shotgun (WGS) entry which is preliminary data.</text>
</comment>